<dbReference type="PANTHER" id="PTHR35204">
    <property type="entry name" value="YALI0A21131P"/>
    <property type="match status" value="1"/>
</dbReference>
<keyword evidence="2" id="KW-1185">Reference proteome</keyword>
<dbReference type="InterPro" id="IPR038921">
    <property type="entry name" value="YOR389W-like"/>
</dbReference>
<protein>
    <submittedName>
        <fullName evidence="1">Uncharacterized protein</fullName>
    </submittedName>
</protein>
<gene>
    <name evidence="1" type="ORF">DXG03_008015</name>
</gene>
<organism evidence="1 2">
    <name type="scientific">Asterophora parasitica</name>
    <dbReference type="NCBI Taxonomy" id="117018"/>
    <lineage>
        <taxon>Eukaryota</taxon>
        <taxon>Fungi</taxon>
        <taxon>Dikarya</taxon>
        <taxon>Basidiomycota</taxon>
        <taxon>Agaricomycotina</taxon>
        <taxon>Agaricomycetes</taxon>
        <taxon>Agaricomycetidae</taxon>
        <taxon>Agaricales</taxon>
        <taxon>Tricholomatineae</taxon>
        <taxon>Lyophyllaceae</taxon>
        <taxon>Asterophora</taxon>
    </lineage>
</organism>
<dbReference type="OrthoDB" id="10261782at2759"/>
<dbReference type="AlphaFoldDB" id="A0A9P7G6V7"/>
<evidence type="ECO:0000313" key="2">
    <source>
        <dbReference type="Proteomes" id="UP000775547"/>
    </source>
</evidence>
<reference evidence="1" key="2">
    <citation type="submission" date="2021-10" db="EMBL/GenBank/DDBJ databases">
        <title>Phylogenomics reveals ancestral predisposition of the termite-cultivated fungus Termitomyces towards a domesticated lifestyle.</title>
        <authorList>
            <person name="Auxier B."/>
            <person name="Grum-Grzhimaylo A."/>
            <person name="Cardenas M.E."/>
            <person name="Lodge J.D."/>
            <person name="Laessoe T."/>
            <person name="Pedersen O."/>
            <person name="Smith M.E."/>
            <person name="Kuyper T.W."/>
            <person name="Franco-Molano E.A."/>
            <person name="Baroni T.J."/>
            <person name="Aanen D.K."/>
        </authorList>
    </citation>
    <scope>NUCLEOTIDE SEQUENCE</scope>
    <source>
        <strain evidence="1">AP01</strain>
        <tissue evidence="1">Mycelium</tissue>
    </source>
</reference>
<accession>A0A9P7G6V7</accession>
<dbReference type="EMBL" id="JABCKV010000063">
    <property type="protein sequence ID" value="KAG5644633.1"/>
    <property type="molecule type" value="Genomic_DNA"/>
</dbReference>
<proteinExistence type="predicted"/>
<name>A0A9P7G6V7_9AGAR</name>
<sequence>MDYVSTSVLPSEIMLCDFSNGLQVVSKLNLTPMRPTRPPQPPPNFTISGLDEGQLMTAVIEAGSWNNHYPGDPRIELDLSRLVSFYDSNLAPSLVPLRHGQQRHEHRLEGIAPVDVKAIRGVISEVLTRKGGGSGINWKGLFRVVTVRFADRLELIQHLLNVTDVPPSREPLDSAKVVQQQLRIMLTPYIINTAVPPPSDHEKSGNHSWTAPVFEYCTTTHTDFITLNPALTSTLTPSELLLLRAVRDTTKEICRVLVKMWAQSVAEGLDPVFNSPTPDISSVENLLDGWRADISGLMDWLDWSVWIKCRPECGLEVCAFLSAIGRLC</sequence>
<comment type="caution">
    <text evidence="1">The sequence shown here is derived from an EMBL/GenBank/DDBJ whole genome shotgun (WGS) entry which is preliminary data.</text>
</comment>
<dbReference type="Proteomes" id="UP000775547">
    <property type="component" value="Unassembled WGS sequence"/>
</dbReference>
<reference evidence="1" key="1">
    <citation type="submission" date="2020-07" db="EMBL/GenBank/DDBJ databases">
        <authorList>
            <person name="Nieuwenhuis M."/>
            <person name="Van De Peppel L.J.J."/>
        </authorList>
    </citation>
    <scope>NUCLEOTIDE SEQUENCE</scope>
    <source>
        <strain evidence="1">AP01</strain>
        <tissue evidence="1">Mycelium</tissue>
    </source>
</reference>
<evidence type="ECO:0000313" key="1">
    <source>
        <dbReference type="EMBL" id="KAG5644633.1"/>
    </source>
</evidence>
<dbReference type="PANTHER" id="PTHR35204:SF1">
    <property type="entry name" value="ENTEROTOXIN"/>
    <property type="match status" value="1"/>
</dbReference>